<dbReference type="VEuPathDB" id="VectorBase:LOC119174852"/>
<feature type="region of interest" description="Disordered" evidence="1">
    <location>
        <begin position="221"/>
        <end position="245"/>
    </location>
</feature>
<dbReference type="Proteomes" id="UP000821866">
    <property type="component" value="Chromosome 7"/>
</dbReference>
<feature type="region of interest" description="Disordered" evidence="1">
    <location>
        <begin position="112"/>
        <end position="145"/>
    </location>
</feature>
<evidence type="ECO:0000313" key="2">
    <source>
        <dbReference type="EMBL" id="KAH8021581.1"/>
    </source>
</evidence>
<protein>
    <submittedName>
        <fullName evidence="2">Uncharacterized protein</fullName>
    </submittedName>
</protein>
<feature type="compositionally biased region" description="Polar residues" evidence="1">
    <location>
        <begin position="112"/>
        <end position="124"/>
    </location>
</feature>
<feature type="compositionally biased region" description="Basic and acidic residues" evidence="1">
    <location>
        <begin position="432"/>
        <end position="444"/>
    </location>
</feature>
<feature type="region of interest" description="Disordered" evidence="1">
    <location>
        <begin position="258"/>
        <end position="277"/>
    </location>
</feature>
<reference evidence="2" key="2">
    <citation type="submission" date="2021-09" db="EMBL/GenBank/DDBJ databases">
        <authorList>
            <person name="Jia N."/>
            <person name="Wang J."/>
            <person name="Shi W."/>
            <person name="Du L."/>
            <person name="Sun Y."/>
            <person name="Zhan W."/>
            <person name="Jiang J."/>
            <person name="Wang Q."/>
            <person name="Zhang B."/>
            <person name="Ji P."/>
            <person name="Sakyi L.B."/>
            <person name="Cui X."/>
            <person name="Yuan T."/>
            <person name="Jiang B."/>
            <person name="Yang W."/>
            <person name="Lam T.T.-Y."/>
            <person name="Chang Q."/>
            <person name="Ding S."/>
            <person name="Wang X."/>
            <person name="Zhu J."/>
            <person name="Ruan X."/>
            <person name="Zhao L."/>
            <person name="Wei J."/>
            <person name="Que T."/>
            <person name="Du C."/>
            <person name="Cheng J."/>
            <person name="Dai P."/>
            <person name="Han X."/>
            <person name="Huang E."/>
            <person name="Gao Y."/>
            <person name="Liu J."/>
            <person name="Shao H."/>
            <person name="Ye R."/>
            <person name="Li L."/>
            <person name="Wei W."/>
            <person name="Wang X."/>
            <person name="Wang C."/>
            <person name="Huo Q."/>
            <person name="Li W."/>
            <person name="Guo W."/>
            <person name="Chen H."/>
            <person name="Chen S."/>
            <person name="Zhou L."/>
            <person name="Zhou L."/>
            <person name="Ni X."/>
            <person name="Tian J."/>
            <person name="Zhou Y."/>
            <person name="Sheng Y."/>
            <person name="Liu T."/>
            <person name="Pan Y."/>
            <person name="Xia L."/>
            <person name="Li J."/>
            <person name="Zhao F."/>
            <person name="Cao W."/>
        </authorList>
    </citation>
    <scope>NUCLEOTIDE SEQUENCE</scope>
    <source>
        <strain evidence="2">Rmic-2018</strain>
        <tissue evidence="2">Larvae</tissue>
    </source>
</reference>
<feature type="region of interest" description="Disordered" evidence="1">
    <location>
        <begin position="418"/>
        <end position="444"/>
    </location>
</feature>
<feature type="region of interest" description="Disordered" evidence="1">
    <location>
        <begin position="34"/>
        <end position="72"/>
    </location>
</feature>
<evidence type="ECO:0000256" key="1">
    <source>
        <dbReference type="SAM" id="MobiDB-lite"/>
    </source>
</evidence>
<evidence type="ECO:0000313" key="3">
    <source>
        <dbReference type="Proteomes" id="UP000821866"/>
    </source>
</evidence>
<accession>A0A9J6DHD9</accession>
<proteinExistence type="predicted"/>
<sequence length="444" mass="50306">MPGGLNSDTYAESKTVTELWLRLTEQRTLLRGIVRMDEETGQSRRPPVAAGRGLSEGDRSSTATATSLKRQRLLHRRQNRVISTTTMAPSEPSRTNKTHKFTTTYASNHLTNNATERDNSTGTTLKHGGFNNSKPRRLRRRKKRPKLNLFKPRQRKLTDIQKRSQVRKCLPVEVWQLTGRCGPEQQTRQDHMTESSVIRPRVYGVDPIIGSEKQVQLTKQHAVKRARQVHTPLEEAASQESKEDYNYLPEYHYDEDYPQEHSYESPEDISNEDFEEVDRRERYYVSPNTFAENGSQSKIDANASQAKSTATDVEADPKLMEETKYFNYSNIGKGTMDSASRNASFHTLNDTVEGFTLLIEDDRELASIILHRDSLNLTSVEKGPKSEPGEIERSPTVPTPAAPPELAAMSGIQQVMRDADTIRGSAHGTSSNRREDTGHSKFFR</sequence>
<name>A0A9J6DHD9_RHIMP</name>
<comment type="caution">
    <text evidence="2">The sequence shown here is derived from an EMBL/GenBank/DDBJ whole genome shotgun (WGS) entry which is preliminary data.</text>
</comment>
<feature type="compositionally biased region" description="Polar residues" evidence="1">
    <location>
        <begin position="288"/>
        <end position="311"/>
    </location>
</feature>
<organism evidence="2 3">
    <name type="scientific">Rhipicephalus microplus</name>
    <name type="common">Cattle tick</name>
    <name type="synonym">Boophilus microplus</name>
    <dbReference type="NCBI Taxonomy" id="6941"/>
    <lineage>
        <taxon>Eukaryota</taxon>
        <taxon>Metazoa</taxon>
        <taxon>Ecdysozoa</taxon>
        <taxon>Arthropoda</taxon>
        <taxon>Chelicerata</taxon>
        <taxon>Arachnida</taxon>
        <taxon>Acari</taxon>
        <taxon>Parasitiformes</taxon>
        <taxon>Ixodida</taxon>
        <taxon>Ixodoidea</taxon>
        <taxon>Ixodidae</taxon>
        <taxon>Rhipicephalinae</taxon>
        <taxon>Rhipicephalus</taxon>
        <taxon>Boophilus</taxon>
    </lineage>
</organism>
<feature type="region of interest" description="Disordered" evidence="1">
    <location>
        <begin position="288"/>
        <end position="314"/>
    </location>
</feature>
<dbReference type="AlphaFoldDB" id="A0A9J6DHD9"/>
<gene>
    <name evidence="2" type="ORF">HPB51_015977</name>
</gene>
<feature type="region of interest" description="Disordered" evidence="1">
    <location>
        <begin position="380"/>
        <end position="404"/>
    </location>
</feature>
<feature type="compositionally biased region" description="Acidic residues" evidence="1">
    <location>
        <begin position="265"/>
        <end position="276"/>
    </location>
</feature>
<feature type="compositionally biased region" description="Basic and acidic residues" evidence="1">
    <location>
        <begin position="382"/>
        <end position="393"/>
    </location>
</feature>
<reference evidence="2" key="1">
    <citation type="journal article" date="2020" name="Cell">
        <title>Large-Scale Comparative Analyses of Tick Genomes Elucidate Their Genetic Diversity and Vector Capacities.</title>
        <authorList>
            <consortium name="Tick Genome and Microbiome Consortium (TIGMIC)"/>
            <person name="Jia N."/>
            <person name="Wang J."/>
            <person name="Shi W."/>
            <person name="Du L."/>
            <person name="Sun Y."/>
            <person name="Zhan W."/>
            <person name="Jiang J.F."/>
            <person name="Wang Q."/>
            <person name="Zhang B."/>
            <person name="Ji P."/>
            <person name="Bell-Sakyi L."/>
            <person name="Cui X.M."/>
            <person name="Yuan T.T."/>
            <person name="Jiang B.G."/>
            <person name="Yang W.F."/>
            <person name="Lam T.T."/>
            <person name="Chang Q.C."/>
            <person name="Ding S.J."/>
            <person name="Wang X.J."/>
            <person name="Zhu J.G."/>
            <person name="Ruan X.D."/>
            <person name="Zhao L."/>
            <person name="Wei J.T."/>
            <person name="Ye R.Z."/>
            <person name="Que T.C."/>
            <person name="Du C.H."/>
            <person name="Zhou Y.H."/>
            <person name="Cheng J.X."/>
            <person name="Dai P.F."/>
            <person name="Guo W.B."/>
            <person name="Han X.H."/>
            <person name="Huang E.J."/>
            <person name="Li L.F."/>
            <person name="Wei W."/>
            <person name="Gao Y.C."/>
            <person name="Liu J.Z."/>
            <person name="Shao H.Z."/>
            <person name="Wang X."/>
            <person name="Wang C.C."/>
            <person name="Yang T.C."/>
            <person name="Huo Q.B."/>
            <person name="Li W."/>
            <person name="Chen H.Y."/>
            <person name="Chen S.E."/>
            <person name="Zhou L.G."/>
            <person name="Ni X.B."/>
            <person name="Tian J.H."/>
            <person name="Sheng Y."/>
            <person name="Liu T."/>
            <person name="Pan Y.S."/>
            <person name="Xia L.Y."/>
            <person name="Li J."/>
            <person name="Zhao F."/>
            <person name="Cao W.C."/>
        </authorList>
    </citation>
    <scope>NUCLEOTIDE SEQUENCE</scope>
    <source>
        <strain evidence="2">Rmic-2018</strain>
    </source>
</reference>
<dbReference type="EMBL" id="JABSTU010000009">
    <property type="protein sequence ID" value="KAH8021581.1"/>
    <property type="molecule type" value="Genomic_DNA"/>
</dbReference>
<keyword evidence="3" id="KW-1185">Reference proteome</keyword>
<feature type="compositionally biased region" description="Basic residues" evidence="1">
    <location>
        <begin position="134"/>
        <end position="145"/>
    </location>
</feature>